<dbReference type="SUPFAM" id="SSF57535">
    <property type="entry name" value="Complement control module/SCR domain"/>
    <property type="match status" value="1"/>
</dbReference>
<dbReference type="InterPro" id="IPR000436">
    <property type="entry name" value="Sushi_SCR_CCP_dom"/>
</dbReference>
<dbReference type="EMBL" id="JAMKFB020000023">
    <property type="protein sequence ID" value="KAL0157633.1"/>
    <property type="molecule type" value="Genomic_DNA"/>
</dbReference>
<comment type="caution">
    <text evidence="5">The sequence shown here is derived from an EMBL/GenBank/DDBJ whole genome shotgun (WGS) entry which is preliminary data.</text>
</comment>
<comment type="caution">
    <text evidence="2">Lacks conserved residue(s) required for the propagation of feature annotation.</text>
</comment>
<evidence type="ECO:0000313" key="5">
    <source>
        <dbReference type="EMBL" id="KAL0157633.1"/>
    </source>
</evidence>
<dbReference type="Gene3D" id="2.10.70.10">
    <property type="entry name" value="Complement Module, domain 1"/>
    <property type="match status" value="1"/>
</dbReference>
<dbReference type="CDD" id="cd00033">
    <property type="entry name" value="CCP"/>
    <property type="match status" value="1"/>
</dbReference>
<feature type="non-terminal residue" evidence="5">
    <location>
        <position position="1"/>
    </location>
</feature>
<feature type="non-terminal residue" evidence="5">
    <location>
        <position position="86"/>
    </location>
</feature>
<keyword evidence="6" id="KW-1185">Reference proteome</keyword>
<feature type="domain" description="Sushi" evidence="4">
    <location>
        <begin position="15"/>
        <end position="72"/>
    </location>
</feature>
<dbReference type="Pfam" id="PF00084">
    <property type="entry name" value="Sushi"/>
    <property type="match status" value="1"/>
</dbReference>
<name>A0ABD0N7P0_CIRMR</name>
<dbReference type="Proteomes" id="UP001529510">
    <property type="component" value="Unassembled WGS sequence"/>
</dbReference>
<evidence type="ECO:0000259" key="4">
    <source>
        <dbReference type="PROSITE" id="PS50923"/>
    </source>
</evidence>
<evidence type="ECO:0000256" key="1">
    <source>
        <dbReference type="ARBA" id="ARBA00023157"/>
    </source>
</evidence>
<organism evidence="5 6">
    <name type="scientific">Cirrhinus mrigala</name>
    <name type="common">Mrigala</name>
    <dbReference type="NCBI Taxonomy" id="683832"/>
    <lineage>
        <taxon>Eukaryota</taxon>
        <taxon>Metazoa</taxon>
        <taxon>Chordata</taxon>
        <taxon>Craniata</taxon>
        <taxon>Vertebrata</taxon>
        <taxon>Euteleostomi</taxon>
        <taxon>Actinopterygii</taxon>
        <taxon>Neopterygii</taxon>
        <taxon>Teleostei</taxon>
        <taxon>Ostariophysi</taxon>
        <taxon>Cypriniformes</taxon>
        <taxon>Cyprinidae</taxon>
        <taxon>Labeoninae</taxon>
        <taxon>Labeonini</taxon>
        <taxon>Cirrhinus</taxon>
    </lineage>
</organism>
<dbReference type="SMART" id="SM00032">
    <property type="entry name" value="CCP"/>
    <property type="match status" value="1"/>
</dbReference>
<protein>
    <recommendedName>
        <fullName evidence="4">Sushi domain-containing protein</fullName>
    </recommendedName>
</protein>
<gene>
    <name evidence="5" type="ORF">M9458_045709</name>
</gene>
<keyword evidence="2" id="KW-0768">Sushi</keyword>
<proteinExistence type="predicted"/>
<keyword evidence="1" id="KW-1015">Disulfide bond</keyword>
<feature type="region of interest" description="Disordered" evidence="3">
    <location>
        <begin position="66"/>
        <end position="86"/>
    </location>
</feature>
<reference evidence="5 6" key="1">
    <citation type="submission" date="2024-05" db="EMBL/GenBank/DDBJ databases">
        <title>Genome sequencing and assembly of Indian major carp, Cirrhinus mrigala (Hamilton, 1822).</title>
        <authorList>
            <person name="Mohindra V."/>
            <person name="Chowdhury L.M."/>
            <person name="Lal K."/>
            <person name="Jena J.K."/>
        </authorList>
    </citation>
    <scope>NUCLEOTIDE SEQUENCE [LARGE SCALE GENOMIC DNA]</scope>
    <source>
        <strain evidence="5">CM1030</strain>
        <tissue evidence="5">Blood</tissue>
    </source>
</reference>
<accession>A0ABD0N7P0</accession>
<evidence type="ECO:0000256" key="3">
    <source>
        <dbReference type="SAM" id="MobiDB-lite"/>
    </source>
</evidence>
<sequence length="86" mass="9470">GQLGWVLLSRAAIPETCPTPNLGKNGTVKEQKSDYVLGESISVTCNEGFVGSGVFTCDANAKWHPKEPKCQHKKEMKERKGRDVRP</sequence>
<dbReference type="PROSITE" id="PS50923">
    <property type="entry name" value="SUSHI"/>
    <property type="match status" value="1"/>
</dbReference>
<evidence type="ECO:0000256" key="2">
    <source>
        <dbReference type="PROSITE-ProRule" id="PRU00302"/>
    </source>
</evidence>
<dbReference type="InterPro" id="IPR035976">
    <property type="entry name" value="Sushi/SCR/CCP_sf"/>
</dbReference>
<evidence type="ECO:0000313" key="6">
    <source>
        <dbReference type="Proteomes" id="UP001529510"/>
    </source>
</evidence>
<dbReference type="AlphaFoldDB" id="A0ABD0N7P0"/>